<proteinExistence type="predicted"/>
<dbReference type="InterPro" id="IPR011059">
    <property type="entry name" value="Metal-dep_hydrolase_composite"/>
</dbReference>
<sequence length="587" mass="64625">MLKKIIPAIVSLGLIAGCSSNVENTVNVEPNAAKVTKAHLYYNGDIIPMNTIKPSMVEAVVEQGGKIVYVGNLAKAKDQFADIEHVDLKGKTLLPGFIDPHSHFGMVSNTMGQVDLNSPPVGSISNIEQMLAALVAYKNDNNIADGEWIYGWGYDESQLTDKRHPTKIDLDKVLPNNPVYIQHTSGHMGVANSLALAKMQVSAETENPEGGMIGRLPNSSEPNGLVQETAMYPFVGYMLQVLNSKQAEFFDQTQDFYAEKGITTAQDGMTDREAIRFFQSQADQGKLKIDLVSLAGFSELESNLKDPELKFKDYKNGFKVQGTKIIADGSPQGKTAYFSEPYLTNVEGCASDCKGLPSLSQEALNDLFKTAYAADNQLFIHANGDASIDMIIKAHEYAAKALQQPLDKDRRTIVVHSQFVRPDQLQTFEKYNIEPSFFTNHAYFWGDVHVENLGNKRAEFLSPLVSADKLGLKYTNHSDATVTPIDPIFTLWTAVNRVSRSGKVIGSGQKASPYQALKSITSHAAYQLFEEDRKGTLEVGKVADFVVLDNNPLTVKPMQIRDIKVVTTIKNGKPIYQAKSVNDGQMQ</sequence>
<accession>A0A379LJE6</accession>
<gene>
    <name evidence="2" type="primary">nfdA_1</name>
    <name evidence="2" type="ORF">NCTC10526_00210</name>
</gene>
<dbReference type="SUPFAM" id="SSF51338">
    <property type="entry name" value="Composite domain of metallo-dependent hydrolases"/>
    <property type="match status" value="1"/>
</dbReference>
<organism evidence="2 3">
    <name type="scientific">Psychrobacter phenylpyruvicus</name>
    <dbReference type="NCBI Taxonomy" id="29432"/>
    <lineage>
        <taxon>Bacteria</taxon>
        <taxon>Pseudomonadati</taxon>
        <taxon>Pseudomonadota</taxon>
        <taxon>Gammaproteobacteria</taxon>
        <taxon>Moraxellales</taxon>
        <taxon>Moraxellaceae</taxon>
        <taxon>Psychrobacter</taxon>
    </lineage>
</organism>
<dbReference type="PANTHER" id="PTHR22642:SF2">
    <property type="entry name" value="PROTEIN LONG AFTER FAR-RED 3"/>
    <property type="match status" value="1"/>
</dbReference>
<feature type="domain" description="Amidohydrolase 3" evidence="1">
    <location>
        <begin position="86"/>
        <end position="576"/>
    </location>
</feature>
<evidence type="ECO:0000313" key="2">
    <source>
        <dbReference type="EMBL" id="SUD89904.1"/>
    </source>
</evidence>
<name>A0A379LJE6_9GAMM</name>
<evidence type="ECO:0000313" key="3">
    <source>
        <dbReference type="Proteomes" id="UP000254123"/>
    </source>
</evidence>
<dbReference type="RefSeq" id="WP_028858683.1">
    <property type="nucleotide sequence ID" value="NZ_CAJHAQ010000001.1"/>
</dbReference>
<dbReference type="Gene3D" id="3.10.310.70">
    <property type="match status" value="1"/>
</dbReference>
<dbReference type="PANTHER" id="PTHR22642">
    <property type="entry name" value="IMIDAZOLONEPROPIONASE"/>
    <property type="match status" value="1"/>
</dbReference>
<dbReference type="Gene3D" id="2.30.40.10">
    <property type="entry name" value="Urease, subunit C, domain 1"/>
    <property type="match status" value="1"/>
</dbReference>
<protein>
    <submittedName>
        <fullName evidence="2">N-substituted formamide deformylase</fullName>
        <ecNumber evidence="2">3.5.1.91</ecNumber>
    </submittedName>
</protein>
<dbReference type="EC" id="3.5.1.91" evidence="2"/>
<dbReference type="InterPro" id="IPR033932">
    <property type="entry name" value="YtcJ-like"/>
</dbReference>
<dbReference type="CDD" id="cd01300">
    <property type="entry name" value="YtcJ_like"/>
    <property type="match status" value="1"/>
</dbReference>
<dbReference type="InterPro" id="IPR032466">
    <property type="entry name" value="Metal_Hydrolase"/>
</dbReference>
<evidence type="ECO:0000259" key="1">
    <source>
        <dbReference type="Pfam" id="PF07969"/>
    </source>
</evidence>
<dbReference type="EMBL" id="UGVC01000001">
    <property type="protein sequence ID" value="SUD89904.1"/>
    <property type="molecule type" value="Genomic_DNA"/>
</dbReference>
<dbReference type="PROSITE" id="PS51257">
    <property type="entry name" value="PROKAR_LIPOPROTEIN"/>
    <property type="match status" value="1"/>
</dbReference>
<dbReference type="SUPFAM" id="SSF51556">
    <property type="entry name" value="Metallo-dependent hydrolases"/>
    <property type="match status" value="1"/>
</dbReference>
<reference evidence="2 3" key="1">
    <citation type="submission" date="2018-06" db="EMBL/GenBank/DDBJ databases">
        <authorList>
            <consortium name="Pathogen Informatics"/>
            <person name="Doyle S."/>
        </authorList>
    </citation>
    <scope>NUCLEOTIDE SEQUENCE [LARGE SCALE GENOMIC DNA]</scope>
    <source>
        <strain evidence="2 3">NCTC10526</strain>
    </source>
</reference>
<dbReference type="STRING" id="1123034.GCA_000685805_01109"/>
<dbReference type="GO" id="GO:0016810">
    <property type="term" value="F:hydrolase activity, acting on carbon-nitrogen (but not peptide) bonds"/>
    <property type="evidence" value="ECO:0007669"/>
    <property type="project" value="InterPro"/>
</dbReference>
<dbReference type="Proteomes" id="UP000254123">
    <property type="component" value="Unassembled WGS sequence"/>
</dbReference>
<keyword evidence="2" id="KW-0378">Hydrolase</keyword>
<dbReference type="Pfam" id="PF07969">
    <property type="entry name" value="Amidohydro_3"/>
    <property type="match status" value="1"/>
</dbReference>
<dbReference type="Gene3D" id="3.20.20.140">
    <property type="entry name" value="Metal-dependent hydrolases"/>
    <property type="match status" value="1"/>
</dbReference>
<dbReference type="AlphaFoldDB" id="A0A379LJE6"/>
<keyword evidence="3" id="KW-1185">Reference proteome</keyword>
<dbReference type="InterPro" id="IPR013108">
    <property type="entry name" value="Amidohydro_3"/>
</dbReference>